<reference evidence="1" key="1">
    <citation type="submission" date="2015-04" db="EMBL/GenBank/DDBJ databases">
        <title>The genome sequence of the plant pathogenic Rhizarian Plasmodiophora brassicae reveals insights in its biotrophic life cycle and the origin of chitin synthesis.</title>
        <authorList>
            <person name="Schwelm A."/>
            <person name="Fogelqvist J."/>
            <person name="Knaust A."/>
            <person name="Julke S."/>
            <person name="Lilja T."/>
            <person name="Dhandapani V."/>
            <person name="Bonilla-Rosso G."/>
            <person name="Karlsson M."/>
            <person name="Shevchenko A."/>
            <person name="Choi S.R."/>
            <person name="Kim H.G."/>
            <person name="Park J.Y."/>
            <person name="Lim Y.P."/>
            <person name="Ludwig-Muller J."/>
            <person name="Dixelius C."/>
        </authorList>
    </citation>
    <scope>NUCLEOTIDE SEQUENCE</scope>
    <source>
        <tissue evidence="1">Potato root galls</tissue>
    </source>
</reference>
<sequence length="124" mass="13930">MQFKLSPSLNKTLDIITKIFTALRLRLFNIGTKQHSSNVVDTNISGEADKNTDSSSFSVICIHTVSLIVENAGEQLPVKSRELLHYVQAFKVFFQKLKSIYICLEGIMTSLSNLYDTVPYLEGI</sequence>
<dbReference type="AlphaFoldDB" id="A0A0H5QRQ2"/>
<dbReference type="EMBL" id="HACM01003779">
    <property type="protein sequence ID" value="CRZ04221.1"/>
    <property type="molecule type" value="Transcribed_RNA"/>
</dbReference>
<proteinExistence type="predicted"/>
<evidence type="ECO:0000313" key="1">
    <source>
        <dbReference type="EMBL" id="CRZ04221.1"/>
    </source>
</evidence>
<name>A0A0H5QRQ2_9EUKA</name>
<organism evidence="1">
    <name type="scientific">Spongospora subterranea</name>
    <dbReference type="NCBI Taxonomy" id="70186"/>
    <lineage>
        <taxon>Eukaryota</taxon>
        <taxon>Sar</taxon>
        <taxon>Rhizaria</taxon>
        <taxon>Endomyxa</taxon>
        <taxon>Phytomyxea</taxon>
        <taxon>Plasmodiophorida</taxon>
        <taxon>Plasmodiophoridae</taxon>
        <taxon>Spongospora</taxon>
    </lineage>
</organism>
<protein>
    <submittedName>
        <fullName evidence="1">Uncharacterized protein</fullName>
    </submittedName>
</protein>
<accession>A0A0H5QRQ2</accession>